<dbReference type="RefSeq" id="XP_043043066.1">
    <property type="nucleotide sequence ID" value="XM_043181534.1"/>
</dbReference>
<evidence type="ECO:0000313" key="2">
    <source>
        <dbReference type="Proteomes" id="UP000812287"/>
    </source>
</evidence>
<sequence length="106" mass="12164">MLFLNNARRIVGRSSRVRLQVCRNRSRYQLAHSWLARLHLPSTPCVERWSPFRMTNLVEPPFVDTGTLTPSFRRHSEQIVVFSISSCSSLASSTSSPCVELRRPYA</sequence>
<evidence type="ECO:0000313" key="1">
    <source>
        <dbReference type="EMBL" id="KAG7449566.1"/>
    </source>
</evidence>
<reference evidence="1" key="1">
    <citation type="submission" date="2020-11" db="EMBL/GenBank/DDBJ databases">
        <title>Adaptations for nitrogen fixation in a non-lichenized fungal sporocarp promotes dispersal by wood-feeding termites.</title>
        <authorList>
            <consortium name="DOE Joint Genome Institute"/>
            <person name="Koch R.A."/>
            <person name="Yoon G."/>
            <person name="Arayal U."/>
            <person name="Lail K."/>
            <person name="Amirebrahimi M."/>
            <person name="Labutti K."/>
            <person name="Lipzen A."/>
            <person name="Riley R."/>
            <person name="Barry K."/>
            <person name="Henrissat B."/>
            <person name="Grigoriev I.V."/>
            <person name="Herr J.R."/>
            <person name="Aime M.C."/>
        </authorList>
    </citation>
    <scope>NUCLEOTIDE SEQUENCE</scope>
    <source>
        <strain evidence="1">MCA 3950</strain>
    </source>
</reference>
<accession>A0A9P7VXV8</accession>
<comment type="caution">
    <text evidence="1">The sequence shown here is derived from an EMBL/GenBank/DDBJ whole genome shotgun (WGS) entry which is preliminary data.</text>
</comment>
<protein>
    <submittedName>
        <fullName evidence="1">Uncharacterized protein</fullName>
    </submittedName>
</protein>
<dbReference type="AlphaFoldDB" id="A0A9P7VXV8"/>
<organism evidence="1 2">
    <name type="scientific">Guyanagaster necrorhizus</name>
    <dbReference type="NCBI Taxonomy" id="856835"/>
    <lineage>
        <taxon>Eukaryota</taxon>
        <taxon>Fungi</taxon>
        <taxon>Dikarya</taxon>
        <taxon>Basidiomycota</taxon>
        <taxon>Agaricomycotina</taxon>
        <taxon>Agaricomycetes</taxon>
        <taxon>Agaricomycetidae</taxon>
        <taxon>Agaricales</taxon>
        <taxon>Marasmiineae</taxon>
        <taxon>Physalacriaceae</taxon>
        <taxon>Guyanagaster</taxon>
    </lineage>
</organism>
<dbReference type="Proteomes" id="UP000812287">
    <property type="component" value="Unassembled WGS sequence"/>
</dbReference>
<proteinExistence type="predicted"/>
<dbReference type="EMBL" id="MU250527">
    <property type="protein sequence ID" value="KAG7449566.1"/>
    <property type="molecule type" value="Genomic_DNA"/>
</dbReference>
<name>A0A9P7VXV8_9AGAR</name>
<dbReference type="GeneID" id="66103830"/>
<gene>
    <name evidence="1" type="ORF">BT62DRAFT_591866</name>
</gene>
<keyword evidence="2" id="KW-1185">Reference proteome</keyword>